<keyword evidence="2 8" id="KW-0813">Transport</keyword>
<evidence type="ECO:0000256" key="1">
    <source>
        <dbReference type="ARBA" id="ARBA00004429"/>
    </source>
</evidence>
<name>V4QVA2_9HYPH</name>
<comment type="similarity">
    <text evidence="8">Belongs to the binding-protein-dependent transport system permease family.</text>
</comment>
<dbReference type="GO" id="GO:0055085">
    <property type="term" value="P:transmembrane transport"/>
    <property type="evidence" value="ECO:0007669"/>
    <property type="project" value="InterPro"/>
</dbReference>
<gene>
    <name evidence="10" type="ORF">N177_2927</name>
</gene>
<keyword evidence="7 8" id="KW-0472">Membrane</keyword>
<dbReference type="Gene3D" id="1.10.3720.10">
    <property type="entry name" value="MetI-like"/>
    <property type="match status" value="2"/>
</dbReference>
<feature type="domain" description="ABC transmembrane type-1" evidence="9">
    <location>
        <begin position="56"/>
        <end position="263"/>
    </location>
</feature>
<evidence type="ECO:0000256" key="4">
    <source>
        <dbReference type="ARBA" id="ARBA00022519"/>
    </source>
</evidence>
<dbReference type="RefSeq" id="WP_023433050.1">
    <property type="nucleotide sequence ID" value="NZ_AWXZ01000038.1"/>
</dbReference>
<dbReference type="eggNOG" id="COG1178">
    <property type="taxonomic scope" value="Bacteria"/>
</dbReference>
<dbReference type="AlphaFoldDB" id="V4QVA2"/>
<feature type="transmembrane region" description="Helical" evidence="8">
    <location>
        <begin position="94"/>
        <end position="112"/>
    </location>
</feature>
<proteinExistence type="inferred from homology"/>
<feature type="transmembrane region" description="Helical" evidence="8">
    <location>
        <begin position="522"/>
        <end position="541"/>
    </location>
</feature>
<dbReference type="GO" id="GO:0005886">
    <property type="term" value="C:plasma membrane"/>
    <property type="evidence" value="ECO:0007669"/>
    <property type="project" value="UniProtKB-SubCell"/>
</dbReference>
<evidence type="ECO:0000256" key="3">
    <source>
        <dbReference type="ARBA" id="ARBA00022475"/>
    </source>
</evidence>
<evidence type="ECO:0000256" key="6">
    <source>
        <dbReference type="ARBA" id="ARBA00022989"/>
    </source>
</evidence>
<keyword evidence="5 8" id="KW-0812">Transmembrane</keyword>
<dbReference type="PATRIC" id="fig|631454.5.peg.2890"/>
<sequence>MLTWRRRGRGEKIAVVLCSLVAIVALMPLISITVIALRGDWTVWPHLVRTVLIDSTRVTGLLMLGVGLTTAVIGLATAWLVTMHDFPGRRLFDWMLLLPLAVPTYVAAYTYVEILDYLGPVQSMIRSLFGFTSSRDYWFPEIRSLGGAIALMSLVLYPYVYLAARASFLMQSASVLDVSRALGRGPVATFWHVALPLARPSAVVGVTLALMECLNDIGAMQFLGVRTLTVSVYATWTNRANLGGAAQIACAMLLVVFVLLVIERHGRRAQRFHDHGTRARPARILPLRGGKAALAALACALPVFLGFVAPALYLADAAIAELPRTNLTAYADFARNSFVLSVIAAFVAVVTAVTVTYAVRLTGSGTVRLAGRLAGIGYAVPGTVLAVGILVPLAAFDNAVDGAMRTTFGIATGLLLTGSGAALVYAYTTRFFAVSHGAIEAGLGRISPHLDMAARSLGRTPLATLREVHLPLMRPALATAGLLVFVDSMKELPATLLLRPFNFETLATTVYSYASMEMVDKGALGALVIVGVGVVPVILLARTSRTTRQVTAEGLAPAP</sequence>
<dbReference type="PROSITE" id="PS50928">
    <property type="entry name" value="ABC_TM1"/>
    <property type="match status" value="2"/>
</dbReference>
<dbReference type="STRING" id="631454.N177_2927"/>
<dbReference type="InterPro" id="IPR035906">
    <property type="entry name" value="MetI-like_sf"/>
</dbReference>
<keyword evidence="4" id="KW-0997">Cell inner membrane</keyword>
<evidence type="ECO:0000256" key="7">
    <source>
        <dbReference type="ARBA" id="ARBA00023136"/>
    </source>
</evidence>
<feature type="transmembrane region" description="Helical" evidence="8">
    <location>
        <begin position="58"/>
        <end position="82"/>
    </location>
</feature>
<keyword evidence="3" id="KW-1003">Cell membrane</keyword>
<dbReference type="FunFam" id="1.10.3720.10:FF:000088">
    <property type="entry name" value="Iron(III) ABC transporter, permease protein"/>
    <property type="match status" value="1"/>
</dbReference>
<protein>
    <submittedName>
        <fullName evidence="10">Ferric iron ABC transporter, permease protein</fullName>
    </submittedName>
</protein>
<feature type="transmembrane region" description="Helical" evidence="8">
    <location>
        <begin position="338"/>
        <end position="361"/>
    </location>
</feature>
<evidence type="ECO:0000313" key="10">
    <source>
        <dbReference type="EMBL" id="ESR23697.1"/>
    </source>
</evidence>
<dbReference type="PANTHER" id="PTHR43357">
    <property type="entry name" value="INNER MEMBRANE ABC TRANSPORTER PERMEASE PROTEIN YDCV"/>
    <property type="match status" value="1"/>
</dbReference>
<dbReference type="EMBL" id="AWXZ01000038">
    <property type="protein sequence ID" value="ESR23697.1"/>
    <property type="molecule type" value="Genomic_DNA"/>
</dbReference>
<dbReference type="InterPro" id="IPR000515">
    <property type="entry name" value="MetI-like"/>
</dbReference>
<feature type="transmembrane region" description="Helical" evidence="8">
    <location>
        <begin position="242"/>
        <end position="262"/>
    </location>
</feature>
<evidence type="ECO:0000313" key="11">
    <source>
        <dbReference type="Proteomes" id="UP000017819"/>
    </source>
</evidence>
<dbReference type="PANTHER" id="PTHR43357:SF3">
    <property type="entry name" value="FE(3+)-TRANSPORT SYSTEM PERMEASE PROTEIN FBPB 2"/>
    <property type="match status" value="1"/>
</dbReference>
<evidence type="ECO:0000259" key="9">
    <source>
        <dbReference type="PROSITE" id="PS50928"/>
    </source>
</evidence>
<feature type="transmembrane region" description="Helical" evidence="8">
    <location>
        <begin position="408"/>
        <end position="427"/>
    </location>
</feature>
<feature type="transmembrane region" description="Helical" evidence="8">
    <location>
        <begin position="142"/>
        <end position="162"/>
    </location>
</feature>
<dbReference type="Proteomes" id="UP000017819">
    <property type="component" value="Unassembled WGS sequence"/>
</dbReference>
<dbReference type="Pfam" id="PF00528">
    <property type="entry name" value="BPD_transp_1"/>
    <property type="match status" value="1"/>
</dbReference>
<keyword evidence="6 8" id="KW-1133">Transmembrane helix</keyword>
<feature type="transmembrane region" description="Helical" evidence="8">
    <location>
        <begin position="292"/>
        <end position="315"/>
    </location>
</feature>
<keyword evidence="11" id="KW-1185">Reference proteome</keyword>
<comment type="subcellular location">
    <subcellularLocation>
        <location evidence="1">Cell inner membrane</location>
        <topology evidence="1">Multi-pass membrane protein</topology>
    </subcellularLocation>
    <subcellularLocation>
        <location evidence="8">Cell membrane</location>
        <topology evidence="8">Multi-pass membrane protein</topology>
    </subcellularLocation>
</comment>
<comment type="caution">
    <text evidence="10">The sequence shown here is derived from an EMBL/GenBank/DDBJ whole genome shotgun (WGS) entry which is preliminary data.</text>
</comment>
<organism evidence="10 11">
    <name type="scientific">Lutibaculum baratangense AMV1</name>
    <dbReference type="NCBI Taxonomy" id="631454"/>
    <lineage>
        <taxon>Bacteria</taxon>
        <taxon>Pseudomonadati</taxon>
        <taxon>Pseudomonadota</taxon>
        <taxon>Alphaproteobacteria</taxon>
        <taxon>Hyphomicrobiales</taxon>
        <taxon>Tepidamorphaceae</taxon>
        <taxon>Lutibaculum</taxon>
    </lineage>
</organism>
<dbReference type="CDD" id="cd06261">
    <property type="entry name" value="TM_PBP2"/>
    <property type="match status" value="1"/>
</dbReference>
<feature type="domain" description="ABC transmembrane type-1" evidence="9">
    <location>
        <begin position="334"/>
        <end position="540"/>
    </location>
</feature>
<evidence type="ECO:0000256" key="8">
    <source>
        <dbReference type="RuleBase" id="RU363032"/>
    </source>
</evidence>
<dbReference type="SUPFAM" id="SSF161098">
    <property type="entry name" value="MetI-like"/>
    <property type="match status" value="2"/>
</dbReference>
<feature type="transmembrane region" description="Helical" evidence="8">
    <location>
        <begin position="12"/>
        <end position="38"/>
    </location>
</feature>
<reference evidence="10 11" key="1">
    <citation type="journal article" date="2014" name="Genome Announc.">
        <title>Draft Genome Sequence of Lutibaculum baratangense Strain AMV1T, Isolated from a Mud Volcano in Andamans, India.</title>
        <authorList>
            <person name="Singh A."/>
            <person name="Sreenivas A."/>
            <person name="Sathyanarayana Reddy G."/>
            <person name="Pinnaka A.K."/>
            <person name="Shivaji S."/>
        </authorList>
    </citation>
    <scope>NUCLEOTIDE SEQUENCE [LARGE SCALE GENOMIC DNA]</scope>
    <source>
        <strain evidence="10 11">AMV1</strain>
    </source>
</reference>
<feature type="transmembrane region" description="Helical" evidence="8">
    <location>
        <begin position="373"/>
        <end position="396"/>
    </location>
</feature>
<accession>V4QVA2</accession>
<evidence type="ECO:0000256" key="5">
    <source>
        <dbReference type="ARBA" id="ARBA00022692"/>
    </source>
</evidence>
<evidence type="ECO:0000256" key="2">
    <source>
        <dbReference type="ARBA" id="ARBA00022448"/>
    </source>
</evidence>